<evidence type="ECO:0000259" key="9">
    <source>
        <dbReference type="PROSITE" id="PS50157"/>
    </source>
</evidence>
<dbReference type="PROSITE" id="PS00028">
    <property type="entry name" value="ZINC_FINGER_C2H2_1"/>
    <property type="match status" value="4"/>
</dbReference>
<dbReference type="InterPro" id="IPR036236">
    <property type="entry name" value="Znf_C2H2_sf"/>
</dbReference>
<feature type="region of interest" description="Disordered" evidence="8">
    <location>
        <begin position="140"/>
        <end position="244"/>
    </location>
</feature>
<protein>
    <recommendedName>
        <fullName evidence="9">C2H2-type domain-containing protein</fullName>
    </recommendedName>
</protein>
<feature type="compositionally biased region" description="Polar residues" evidence="8">
    <location>
        <begin position="140"/>
        <end position="154"/>
    </location>
</feature>
<keyword evidence="11" id="KW-1185">Reference proteome</keyword>
<evidence type="ECO:0000256" key="6">
    <source>
        <dbReference type="ARBA" id="ARBA00023242"/>
    </source>
</evidence>
<evidence type="ECO:0000313" key="11">
    <source>
        <dbReference type="Proteomes" id="UP001217089"/>
    </source>
</evidence>
<feature type="compositionally biased region" description="Basic and acidic residues" evidence="8">
    <location>
        <begin position="155"/>
        <end position="164"/>
    </location>
</feature>
<evidence type="ECO:0000313" key="10">
    <source>
        <dbReference type="EMBL" id="KAJ8312120.1"/>
    </source>
</evidence>
<name>A0ABQ9F948_TEGGR</name>
<feature type="domain" description="C2H2-type" evidence="9">
    <location>
        <begin position="463"/>
        <end position="490"/>
    </location>
</feature>
<dbReference type="Proteomes" id="UP001217089">
    <property type="component" value="Unassembled WGS sequence"/>
</dbReference>
<reference evidence="10 11" key="1">
    <citation type="submission" date="2022-12" db="EMBL/GenBank/DDBJ databases">
        <title>Chromosome-level genome of Tegillarca granosa.</title>
        <authorList>
            <person name="Kim J."/>
        </authorList>
    </citation>
    <scope>NUCLEOTIDE SEQUENCE [LARGE SCALE GENOMIC DNA]</scope>
    <source>
        <strain evidence="10">Teg-2019</strain>
        <tissue evidence="10">Adductor muscle</tissue>
    </source>
</reference>
<evidence type="ECO:0000256" key="5">
    <source>
        <dbReference type="ARBA" id="ARBA00022833"/>
    </source>
</evidence>
<organism evidence="10 11">
    <name type="scientific">Tegillarca granosa</name>
    <name type="common">Malaysian cockle</name>
    <name type="synonym">Anadara granosa</name>
    <dbReference type="NCBI Taxonomy" id="220873"/>
    <lineage>
        <taxon>Eukaryota</taxon>
        <taxon>Metazoa</taxon>
        <taxon>Spiralia</taxon>
        <taxon>Lophotrochozoa</taxon>
        <taxon>Mollusca</taxon>
        <taxon>Bivalvia</taxon>
        <taxon>Autobranchia</taxon>
        <taxon>Pteriomorphia</taxon>
        <taxon>Arcoida</taxon>
        <taxon>Arcoidea</taxon>
        <taxon>Arcidae</taxon>
        <taxon>Tegillarca</taxon>
    </lineage>
</organism>
<comment type="caution">
    <text evidence="10">The sequence shown here is derived from an EMBL/GenBank/DDBJ whole genome shotgun (WGS) entry which is preliminary data.</text>
</comment>
<feature type="compositionally biased region" description="Basic residues" evidence="8">
    <location>
        <begin position="206"/>
        <end position="215"/>
    </location>
</feature>
<evidence type="ECO:0000256" key="1">
    <source>
        <dbReference type="ARBA" id="ARBA00004123"/>
    </source>
</evidence>
<keyword evidence="2" id="KW-0479">Metal-binding</keyword>
<keyword evidence="6" id="KW-0539">Nucleus</keyword>
<evidence type="ECO:0000256" key="3">
    <source>
        <dbReference type="ARBA" id="ARBA00022737"/>
    </source>
</evidence>
<sequence length="640" mass="73862">MCNLIQILAVFKQFIPKTRMSWKALQTLSSLMHLHASNYDSTTSCQNQNQNISERQSAVRFKQISNLNLDCNEIGKKPLNLSCDSPKIEGEINDGSFNGSVLKDYYEPKRGSKKSSGYEEKYKPSKTNCLKNQEHCNQQQRVLRSDTKNVTLKLTNEKMGDKRMYTTHRNRTGNKNGKMNNRSTIKINFKNDKSGNDSRNQTLKNRQGKGVKSQKNKQLDKVKKKQSQIENDKKQNENKDNSEINKLVVKVETLDSERKVTSSEIGGVAKEKMGMTKENMGVAIENVGVAKEYLGVAKENLSNLKKRTQNIKNTLGKKIGYSGVSKKVKISKNPKTRCFMCNLNFESAESYLAHKNEKHKTLHPGWNEEKKLYVCNYEGCDYQMRNRGFVARHKDLVHGEPIDESQFNIFRCEVEQHMKRHTEKNTLLCHLCPYNNNCDSRKQLDIHLFKVHQIPLPDHRAVYRCSQCDYYTFYKNVFNSHLSKHAGEKFDCDVCGKSFGSKMNLKSHKRRHKVEKVKCPYDQCNYYGFKNIKPFACHLCEYRCNLQGNLTKHLRGKHKLEVQTTSTLWRKLMETGQGYDTIFDQGRTFAIERVERTPIISNEKDDLSFRHQQQESSCLGEVVPPAPVSIVTATNQIQWG</sequence>
<dbReference type="PANTHER" id="PTHR24394:SF29">
    <property type="entry name" value="MYONEURIN"/>
    <property type="match status" value="1"/>
</dbReference>
<dbReference type="PROSITE" id="PS50157">
    <property type="entry name" value="ZINC_FINGER_C2H2_2"/>
    <property type="match status" value="2"/>
</dbReference>
<dbReference type="PANTHER" id="PTHR24394">
    <property type="entry name" value="ZINC FINGER PROTEIN"/>
    <property type="match status" value="1"/>
</dbReference>
<accession>A0ABQ9F948</accession>
<dbReference type="InterPro" id="IPR013087">
    <property type="entry name" value="Znf_C2H2_type"/>
</dbReference>
<keyword evidence="3" id="KW-0677">Repeat</keyword>
<feature type="compositionally biased region" description="Basic and acidic residues" evidence="8">
    <location>
        <begin position="230"/>
        <end position="243"/>
    </location>
</feature>
<gene>
    <name evidence="10" type="ORF">KUTeg_009493</name>
</gene>
<keyword evidence="5" id="KW-0862">Zinc</keyword>
<keyword evidence="4 7" id="KW-0863">Zinc-finger</keyword>
<evidence type="ECO:0000256" key="2">
    <source>
        <dbReference type="ARBA" id="ARBA00022723"/>
    </source>
</evidence>
<feature type="domain" description="C2H2-type" evidence="9">
    <location>
        <begin position="490"/>
        <end position="517"/>
    </location>
</feature>
<proteinExistence type="predicted"/>
<dbReference type="SMART" id="SM00355">
    <property type="entry name" value="ZnF_C2H2"/>
    <property type="match status" value="6"/>
</dbReference>
<evidence type="ECO:0000256" key="8">
    <source>
        <dbReference type="SAM" id="MobiDB-lite"/>
    </source>
</evidence>
<comment type="subcellular location">
    <subcellularLocation>
        <location evidence="1">Nucleus</location>
    </subcellularLocation>
</comment>
<feature type="compositionally biased region" description="Polar residues" evidence="8">
    <location>
        <begin position="173"/>
        <end position="186"/>
    </location>
</feature>
<evidence type="ECO:0000256" key="4">
    <source>
        <dbReference type="ARBA" id="ARBA00022771"/>
    </source>
</evidence>
<dbReference type="Gene3D" id="3.30.160.60">
    <property type="entry name" value="Classic Zinc Finger"/>
    <property type="match status" value="2"/>
</dbReference>
<evidence type="ECO:0000256" key="7">
    <source>
        <dbReference type="PROSITE-ProRule" id="PRU00042"/>
    </source>
</evidence>
<dbReference type="SUPFAM" id="SSF57667">
    <property type="entry name" value="beta-beta-alpha zinc fingers"/>
    <property type="match status" value="2"/>
</dbReference>
<dbReference type="EMBL" id="JARBDR010000440">
    <property type="protein sequence ID" value="KAJ8312120.1"/>
    <property type="molecule type" value="Genomic_DNA"/>
</dbReference>